<dbReference type="AlphaFoldDB" id="A0A8T0QXH3"/>
<dbReference type="InterPro" id="IPR056988">
    <property type="entry name" value="Zn_ribbon_pln"/>
</dbReference>
<protein>
    <recommendedName>
        <fullName evidence="1">Zinc beta-ribbon domain-containing protein</fullName>
    </recommendedName>
</protein>
<evidence type="ECO:0000259" key="1">
    <source>
        <dbReference type="Pfam" id="PF23551"/>
    </source>
</evidence>
<comment type="caution">
    <text evidence="2">The sequence shown here is derived from an EMBL/GenBank/DDBJ whole genome shotgun (WGS) entry which is preliminary data.</text>
</comment>
<dbReference type="EMBL" id="CM029048">
    <property type="protein sequence ID" value="KAG2577625.1"/>
    <property type="molecule type" value="Genomic_DNA"/>
</dbReference>
<organism evidence="2 3">
    <name type="scientific">Panicum virgatum</name>
    <name type="common">Blackwell switchgrass</name>
    <dbReference type="NCBI Taxonomy" id="38727"/>
    <lineage>
        <taxon>Eukaryota</taxon>
        <taxon>Viridiplantae</taxon>
        <taxon>Streptophyta</taxon>
        <taxon>Embryophyta</taxon>
        <taxon>Tracheophyta</taxon>
        <taxon>Spermatophyta</taxon>
        <taxon>Magnoliopsida</taxon>
        <taxon>Liliopsida</taxon>
        <taxon>Poales</taxon>
        <taxon>Poaceae</taxon>
        <taxon>PACMAD clade</taxon>
        <taxon>Panicoideae</taxon>
        <taxon>Panicodae</taxon>
        <taxon>Paniceae</taxon>
        <taxon>Panicinae</taxon>
        <taxon>Panicum</taxon>
        <taxon>Panicum sect. Hiantes</taxon>
    </lineage>
</organism>
<evidence type="ECO:0000313" key="3">
    <source>
        <dbReference type="Proteomes" id="UP000823388"/>
    </source>
</evidence>
<accession>A0A8T0QXH3</accession>
<name>A0A8T0QXH3_PANVG</name>
<gene>
    <name evidence="2" type="ORF">PVAP13_6NG165803</name>
</gene>
<keyword evidence="3" id="KW-1185">Reference proteome</keyword>
<proteinExistence type="predicted"/>
<sequence length="218" mass="24519">MEEINGATSTTAASAPSHDMALRMVAYPGPLTLLEPFWTSCDKCGFQYEYESKYLGHLMKCQMCYNTFVAKETVGRAHRKNKCGVHKGKVAGKRLLALQPTESANFPDSFHPIEGDGGFMNSGHNNKMKDLIKSPGADYKAAEDDCFENPAEPQGIPKKASPEAVVAELKRIPELARDDFLKAFNILRRNVFEFRILVAFPMELKKEWLLKEIKKRNC</sequence>
<dbReference type="Proteomes" id="UP000823388">
    <property type="component" value="Chromosome 6N"/>
</dbReference>
<evidence type="ECO:0000313" key="2">
    <source>
        <dbReference type="EMBL" id="KAG2577625.1"/>
    </source>
</evidence>
<reference evidence="2" key="1">
    <citation type="submission" date="2020-05" db="EMBL/GenBank/DDBJ databases">
        <title>WGS assembly of Panicum virgatum.</title>
        <authorList>
            <person name="Lovell J.T."/>
            <person name="Jenkins J."/>
            <person name="Shu S."/>
            <person name="Juenger T.E."/>
            <person name="Schmutz J."/>
        </authorList>
    </citation>
    <scope>NUCLEOTIDE SEQUENCE</scope>
    <source>
        <strain evidence="2">AP13</strain>
    </source>
</reference>
<dbReference type="Pfam" id="PF23551">
    <property type="entry name" value="Zn_ribbon_20"/>
    <property type="match status" value="1"/>
</dbReference>
<feature type="domain" description="Zinc beta-ribbon" evidence="1">
    <location>
        <begin position="37"/>
        <end position="70"/>
    </location>
</feature>